<reference evidence="1 2" key="1">
    <citation type="journal article" date="2006" name="Int. J. Syst. Evol. Microbiol.">
        <title>Myroides pelagicus sp. nov., isolated from seawater in Thailand.</title>
        <authorList>
            <person name="Yoon J."/>
            <person name="Maneerat S."/>
            <person name="Kawai F."/>
            <person name="Yokota A."/>
        </authorList>
    </citation>
    <scope>NUCLEOTIDE SEQUENCE [LARGE SCALE GENOMIC DNA]</scope>
    <source>
        <strain evidence="1 2">SM1T</strain>
    </source>
</reference>
<evidence type="ECO:0000313" key="1">
    <source>
        <dbReference type="EMBL" id="MTH29804.1"/>
    </source>
</evidence>
<evidence type="ECO:0000313" key="2">
    <source>
        <dbReference type="Proteomes" id="UP000488936"/>
    </source>
</evidence>
<comment type="caution">
    <text evidence="1">The sequence shown here is derived from an EMBL/GenBank/DDBJ whole genome shotgun (WGS) entry which is preliminary data.</text>
</comment>
<accession>A0A7K1GNM7</accession>
<dbReference type="EMBL" id="WMJY01000014">
    <property type="protein sequence ID" value="MTH29804.1"/>
    <property type="molecule type" value="Genomic_DNA"/>
</dbReference>
<sequence length="75" mass="8723">MDPIVYVIFMAVCGSSHIVIQEPKDIETPFKVEYEKNILVLEETMNNQLFYQSKAPVYLMNESGDVLRPFRKVPE</sequence>
<dbReference type="AlphaFoldDB" id="A0A7K1GNM7"/>
<gene>
    <name evidence="1" type="ORF">GJV77_07715</name>
</gene>
<organism evidence="1 2">
    <name type="scientific">Myroides pelagicus</name>
    <dbReference type="NCBI Taxonomy" id="270914"/>
    <lineage>
        <taxon>Bacteria</taxon>
        <taxon>Pseudomonadati</taxon>
        <taxon>Bacteroidota</taxon>
        <taxon>Flavobacteriia</taxon>
        <taxon>Flavobacteriales</taxon>
        <taxon>Flavobacteriaceae</taxon>
        <taxon>Myroides</taxon>
    </lineage>
</organism>
<keyword evidence="2" id="KW-1185">Reference proteome</keyword>
<proteinExistence type="predicted"/>
<dbReference type="RefSeq" id="WP_155035799.1">
    <property type="nucleotide sequence ID" value="NZ_JAYMMG010000004.1"/>
</dbReference>
<protein>
    <submittedName>
        <fullName evidence="1">Uncharacterized protein</fullName>
    </submittedName>
</protein>
<dbReference type="Proteomes" id="UP000488936">
    <property type="component" value="Unassembled WGS sequence"/>
</dbReference>
<name>A0A7K1GNM7_9FLAO</name>